<accession>A0ABN0N7Q7</accession>
<dbReference type="Pfam" id="PF08878">
    <property type="entry name" value="HamA"/>
    <property type="match status" value="1"/>
</dbReference>
<evidence type="ECO:0000313" key="2">
    <source>
        <dbReference type="EMBL" id="ERE07184.1"/>
    </source>
</evidence>
<dbReference type="InterPro" id="IPR014976">
    <property type="entry name" value="AbpA_HamA_C"/>
</dbReference>
<keyword evidence="3" id="KW-1185">Reference proteome</keyword>
<dbReference type="Proteomes" id="UP000016426">
    <property type="component" value="Unassembled WGS sequence"/>
</dbReference>
<sequence length="139" mass="15672">MPQWTYVIGSLLAEPVQWGQTISLDWGEKMAVCLTKCDYSLTSSDGYPIEIWELNVPLTGEFLSTWASRFRQHYCPDVEIDMLREGTGLSRADYLTQLVFPDKSVAPGPGVRAGDFAELLVSDYVEYVLGYWVALLHKS</sequence>
<comment type="caution">
    <text evidence="2">The sequence shown here is derived from an EMBL/GenBank/DDBJ whole genome shotgun (WGS) entry which is preliminary data.</text>
</comment>
<gene>
    <name evidence="2" type="ORF">O166_06355</name>
</gene>
<feature type="domain" description="Anti-bacteriophage protein A/HamA C-terminal" evidence="1">
    <location>
        <begin position="38"/>
        <end position="130"/>
    </location>
</feature>
<evidence type="ECO:0000313" key="3">
    <source>
        <dbReference type="Proteomes" id="UP000016426"/>
    </source>
</evidence>
<protein>
    <recommendedName>
        <fullName evidence="1">Anti-bacteriophage protein A/HamA C-terminal domain-containing protein</fullName>
    </recommendedName>
</protein>
<name>A0ABN0N7Q7_9NEIS</name>
<proteinExistence type="predicted"/>
<feature type="non-terminal residue" evidence="2">
    <location>
        <position position="139"/>
    </location>
</feature>
<dbReference type="EMBL" id="AVPH01000212">
    <property type="protein sequence ID" value="ERE07184.1"/>
    <property type="molecule type" value="Genomic_DNA"/>
</dbReference>
<organism evidence="2 3">
    <name type="scientific">Pseudogulbenkiania ferrooxidans EGD-HP2</name>
    <dbReference type="NCBI Taxonomy" id="1388764"/>
    <lineage>
        <taxon>Bacteria</taxon>
        <taxon>Pseudomonadati</taxon>
        <taxon>Pseudomonadota</taxon>
        <taxon>Betaproteobacteria</taxon>
        <taxon>Neisseriales</taxon>
        <taxon>Chromobacteriaceae</taxon>
        <taxon>Pseudogulbenkiania</taxon>
    </lineage>
</organism>
<reference evidence="2 3" key="1">
    <citation type="journal article" date="2013" name="Genome Announc.">
        <title>Genome Sequence of the Pigment-Producing Bacterium Pseudogulbenkiania ferrooxidans, Isolated from Loktak Lake.</title>
        <authorList>
            <person name="Puranik S."/>
            <person name="Talkal R."/>
            <person name="Qureshi A."/>
            <person name="Khardenavis A."/>
            <person name="Kapley A."/>
            <person name="Purohit H.J."/>
        </authorList>
    </citation>
    <scope>NUCLEOTIDE SEQUENCE [LARGE SCALE GENOMIC DNA]</scope>
    <source>
        <strain evidence="2 3">EGD-HP2</strain>
    </source>
</reference>
<evidence type="ECO:0000259" key="1">
    <source>
        <dbReference type="Pfam" id="PF08878"/>
    </source>
</evidence>